<evidence type="ECO:0000256" key="1">
    <source>
        <dbReference type="SAM" id="MobiDB-lite"/>
    </source>
</evidence>
<keyword evidence="3" id="KW-1185">Reference proteome</keyword>
<gene>
    <name evidence="2" type="ORF">LITE_LOCUS10048</name>
</gene>
<sequence>MKGLCSNLVSLIPPNYFPPSQQYALSQLEQLEQAAVYIGQLSRRIEKLKKKKEEAAAATSPPPAGEGMRSAGSLPSSSSSKVEVRDLGTSIEVSLMRNGVERNYFIMYEAITVVEQEGAEVVSASFSTVADKIFLTIHARVKITRVGVETARLYKRLKEMVY</sequence>
<dbReference type="GO" id="GO:0090575">
    <property type="term" value="C:RNA polymerase II transcription regulator complex"/>
    <property type="evidence" value="ECO:0007669"/>
    <property type="project" value="TreeGrafter"/>
</dbReference>
<dbReference type="PANTHER" id="PTHR13935">
    <property type="entry name" value="ACHAETE-SCUTE TRANSCRIPTION FACTOR-RELATED"/>
    <property type="match status" value="1"/>
</dbReference>
<comment type="caution">
    <text evidence="2">The sequence shown here is derived from an EMBL/GenBank/DDBJ whole genome shotgun (WGS) entry which is preliminary data.</text>
</comment>
<evidence type="ECO:0000313" key="2">
    <source>
        <dbReference type="EMBL" id="CAI0398818.1"/>
    </source>
</evidence>
<accession>A0AAV0IPF3</accession>
<feature type="compositionally biased region" description="Low complexity" evidence="1">
    <location>
        <begin position="70"/>
        <end position="80"/>
    </location>
</feature>
<dbReference type="Proteomes" id="UP001154282">
    <property type="component" value="Unassembled WGS sequence"/>
</dbReference>
<feature type="region of interest" description="Disordered" evidence="1">
    <location>
        <begin position="52"/>
        <end position="81"/>
    </location>
</feature>
<evidence type="ECO:0008006" key="4">
    <source>
        <dbReference type="Google" id="ProtNLM"/>
    </source>
</evidence>
<reference evidence="2" key="1">
    <citation type="submission" date="2022-08" db="EMBL/GenBank/DDBJ databases">
        <authorList>
            <person name="Gutierrez-Valencia J."/>
        </authorList>
    </citation>
    <scope>NUCLEOTIDE SEQUENCE</scope>
</reference>
<dbReference type="InterPro" id="IPR015660">
    <property type="entry name" value="MASH1/Ascl1a-like"/>
</dbReference>
<proteinExistence type="predicted"/>
<organism evidence="2 3">
    <name type="scientific">Linum tenue</name>
    <dbReference type="NCBI Taxonomy" id="586396"/>
    <lineage>
        <taxon>Eukaryota</taxon>
        <taxon>Viridiplantae</taxon>
        <taxon>Streptophyta</taxon>
        <taxon>Embryophyta</taxon>
        <taxon>Tracheophyta</taxon>
        <taxon>Spermatophyta</taxon>
        <taxon>Magnoliopsida</taxon>
        <taxon>eudicotyledons</taxon>
        <taxon>Gunneridae</taxon>
        <taxon>Pentapetalae</taxon>
        <taxon>rosids</taxon>
        <taxon>fabids</taxon>
        <taxon>Malpighiales</taxon>
        <taxon>Linaceae</taxon>
        <taxon>Linum</taxon>
    </lineage>
</organism>
<dbReference type="GO" id="GO:0000981">
    <property type="term" value="F:DNA-binding transcription factor activity, RNA polymerase II-specific"/>
    <property type="evidence" value="ECO:0007669"/>
    <property type="project" value="TreeGrafter"/>
</dbReference>
<dbReference type="AlphaFoldDB" id="A0AAV0IPF3"/>
<dbReference type="GO" id="GO:0000977">
    <property type="term" value="F:RNA polymerase II transcription regulatory region sequence-specific DNA binding"/>
    <property type="evidence" value="ECO:0007669"/>
    <property type="project" value="TreeGrafter"/>
</dbReference>
<dbReference type="PANTHER" id="PTHR13935:SF46">
    <property type="entry name" value="TRANSCRIPTION FACTOR BHLH167-RELATED"/>
    <property type="match status" value="1"/>
</dbReference>
<evidence type="ECO:0000313" key="3">
    <source>
        <dbReference type="Proteomes" id="UP001154282"/>
    </source>
</evidence>
<protein>
    <recommendedName>
        <fullName evidence="4">BHLH domain-containing protein</fullName>
    </recommendedName>
</protein>
<dbReference type="EMBL" id="CAMGYJ010000004">
    <property type="protein sequence ID" value="CAI0398818.1"/>
    <property type="molecule type" value="Genomic_DNA"/>
</dbReference>
<name>A0AAV0IPF3_9ROSI</name>